<proteinExistence type="inferred from homology"/>
<dbReference type="GO" id="GO:0005975">
    <property type="term" value="P:carbohydrate metabolic process"/>
    <property type="evidence" value="ECO:0007669"/>
    <property type="project" value="InterPro"/>
</dbReference>
<reference evidence="9 10" key="1">
    <citation type="submission" date="2019-02" db="EMBL/GenBank/DDBJ databases">
        <title>Pedobacter sp. nov., a novel speices isolated from soil of pinguins habitat in Antarcitica.</title>
        <authorList>
            <person name="He R.-H."/>
        </authorList>
    </citation>
    <scope>NUCLEOTIDE SEQUENCE [LARGE SCALE GENOMIC DNA]</scope>
    <source>
        <strain evidence="9 10">E01020</strain>
    </source>
</reference>
<evidence type="ECO:0000256" key="1">
    <source>
        <dbReference type="ARBA" id="ARBA00007401"/>
    </source>
</evidence>
<feature type="domain" description="DUF4982" evidence="8">
    <location>
        <begin position="628"/>
        <end position="677"/>
    </location>
</feature>
<dbReference type="PANTHER" id="PTHR42732:SF1">
    <property type="entry name" value="BETA-MANNOSIDASE"/>
    <property type="match status" value="1"/>
</dbReference>
<comment type="similarity">
    <text evidence="1">Belongs to the glycosyl hydrolase 2 family.</text>
</comment>
<feature type="domain" description="Glycosyl hydrolases family 2 sugar binding" evidence="7">
    <location>
        <begin position="27"/>
        <end position="165"/>
    </location>
</feature>
<dbReference type="Gene3D" id="3.20.20.80">
    <property type="entry name" value="Glycosidases"/>
    <property type="match status" value="1"/>
</dbReference>
<sequence length="849" mass="97026">MRLKKTVQRCLFILLTFNGLATIAQKKVSINENWEFSKVEQSTNWEKINLPHTWNATDVIDEIPGYYRGIGWYKKQLKVSFSKNERVYLKFEGANNNTEVFVNGKSVGTHVGGYTAFIFDVTAYLNPVGENEIKVKVDNAVNLNDLPVSADFTFYGGIYRDVFLIVKDELHFDMKNSGSSGVFISTPSVSAKKGTVKVVGKIENESNKPKKIALLTTIKDAFGKVVYESTKTKNIAKNAIWDFNFSDAEILNPNLWSPEQPNLYAVELKIIDQRTKKIIDSSTQPLGFRWFRFDADKGFFLNDKHLKLIGTNRHQDREGYGNALTGDMHEQDIRLIKDMGANFIRIAHYPQDPRVLEMCDKLGLLVWEEIPVVNEINTTKEFADHAKLSLVEMIRQHYNHPSIIIWAYMNEIFATNKMRKLVERKELLAKTTALAKELEKIVKTEDSSRKTAMALEYTYADEYLETGIGNVCDIVGWNLYIGWYQEDMTKFGPFLDDWHKKYPTKSFIISEYGAGSDTRIHSLTPTRYDYSVEYQEDNLESYYQQIMARPFVSGATVWNSFDFNSEGRMDVVPNINNKGLLTVDRKPKDSYYFFKAALSSTPFIKIASSDWMNRAGRAESEQFAFCKQPVVIYSNLPNVELFNNGVSLGVKPTQGFKAIWDVPFNNGLNQLVAKANNKLDQIAINFHLQPYLLSDPSFTSIAVNFGSKEYFLEQSTGLVWEPEREYTEGYWGFVKNNYVYTQPTRFDVKRTTNDPLFYAYLKDANSIKFDVADGNYEVELLFVDQIGNNRFSTLINGNAVFAYPSQNQEKAAITVKAFVEVTTGKGLIVSFDKMQGSPIISGIKIRKRF</sequence>
<evidence type="ECO:0000256" key="3">
    <source>
        <dbReference type="ARBA" id="ARBA00023295"/>
    </source>
</evidence>
<dbReference type="OrthoDB" id="9801077at2"/>
<dbReference type="Pfam" id="PF02837">
    <property type="entry name" value="Glyco_hydro_2_N"/>
    <property type="match status" value="1"/>
</dbReference>
<dbReference type="AlphaFoldDB" id="A0A4R5MKR9"/>
<dbReference type="EMBL" id="SJCY01000005">
    <property type="protein sequence ID" value="TDG36172.1"/>
    <property type="molecule type" value="Genomic_DNA"/>
</dbReference>
<dbReference type="InterPro" id="IPR032311">
    <property type="entry name" value="DUF4982"/>
</dbReference>
<keyword evidence="3" id="KW-0326">Glycosidase</keyword>
<dbReference type="Pfam" id="PF16355">
    <property type="entry name" value="DUF4982"/>
    <property type="match status" value="1"/>
</dbReference>
<evidence type="ECO:0000313" key="9">
    <source>
        <dbReference type="EMBL" id="TDG36172.1"/>
    </source>
</evidence>
<dbReference type="SUPFAM" id="SSF49785">
    <property type="entry name" value="Galactose-binding domain-like"/>
    <property type="match status" value="1"/>
</dbReference>
<dbReference type="InterPro" id="IPR013783">
    <property type="entry name" value="Ig-like_fold"/>
</dbReference>
<dbReference type="InterPro" id="IPR008979">
    <property type="entry name" value="Galactose-bd-like_sf"/>
</dbReference>
<evidence type="ECO:0000259" key="8">
    <source>
        <dbReference type="Pfam" id="PF16355"/>
    </source>
</evidence>
<evidence type="ECO:0000313" key="10">
    <source>
        <dbReference type="Proteomes" id="UP000295668"/>
    </source>
</evidence>
<keyword evidence="2 9" id="KW-0378">Hydrolase</keyword>
<dbReference type="SUPFAM" id="SSF49303">
    <property type="entry name" value="beta-Galactosidase/glucuronidase domain"/>
    <property type="match status" value="1"/>
</dbReference>
<evidence type="ECO:0000259" key="5">
    <source>
        <dbReference type="Pfam" id="PF00703"/>
    </source>
</evidence>
<dbReference type="Gene3D" id="2.60.40.10">
    <property type="entry name" value="Immunoglobulins"/>
    <property type="match status" value="2"/>
</dbReference>
<dbReference type="InterPro" id="IPR006102">
    <property type="entry name" value="Ig-like_GH2"/>
</dbReference>
<feature type="domain" description="Glycoside hydrolase family 2 catalytic" evidence="6">
    <location>
        <begin position="296"/>
        <end position="595"/>
    </location>
</feature>
<dbReference type="SUPFAM" id="SSF51445">
    <property type="entry name" value="(Trans)glycosidases"/>
    <property type="match status" value="1"/>
</dbReference>
<evidence type="ECO:0000259" key="7">
    <source>
        <dbReference type="Pfam" id="PF02837"/>
    </source>
</evidence>
<dbReference type="InterPro" id="IPR051913">
    <property type="entry name" value="GH2_Domain-Containing"/>
</dbReference>
<gene>
    <name evidence="9" type="ORF">EZJ43_09200</name>
</gene>
<feature type="domain" description="Glycoside hydrolase family 2 immunoglobulin-like beta-sandwich" evidence="5">
    <location>
        <begin position="186"/>
        <end position="289"/>
    </location>
</feature>
<dbReference type="RefSeq" id="WP_133262418.1">
    <property type="nucleotide sequence ID" value="NZ_SJCY01000005.1"/>
</dbReference>
<dbReference type="Proteomes" id="UP000295668">
    <property type="component" value="Unassembled WGS sequence"/>
</dbReference>
<dbReference type="InterPro" id="IPR006104">
    <property type="entry name" value="Glyco_hydro_2_N"/>
</dbReference>
<evidence type="ECO:0000259" key="6">
    <source>
        <dbReference type="Pfam" id="PF02836"/>
    </source>
</evidence>
<dbReference type="Gene3D" id="2.60.120.260">
    <property type="entry name" value="Galactose-binding domain-like"/>
    <property type="match status" value="1"/>
</dbReference>
<dbReference type="Pfam" id="PF02836">
    <property type="entry name" value="Glyco_hydro_2_C"/>
    <property type="match status" value="1"/>
</dbReference>
<accession>A0A4R5MKR9</accession>
<dbReference type="InterPro" id="IPR036156">
    <property type="entry name" value="Beta-gal/glucu_dom_sf"/>
</dbReference>
<dbReference type="Pfam" id="PF00703">
    <property type="entry name" value="Glyco_hydro_2"/>
    <property type="match status" value="1"/>
</dbReference>
<keyword evidence="4" id="KW-0732">Signal</keyword>
<evidence type="ECO:0000256" key="4">
    <source>
        <dbReference type="SAM" id="SignalP"/>
    </source>
</evidence>
<protein>
    <submittedName>
        <fullName evidence="9">Glycoside hydrolase family 2 protein</fullName>
    </submittedName>
</protein>
<keyword evidence="10" id="KW-1185">Reference proteome</keyword>
<dbReference type="InterPro" id="IPR017853">
    <property type="entry name" value="GH"/>
</dbReference>
<dbReference type="InterPro" id="IPR006101">
    <property type="entry name" value="Glyco_hydro_2"/>
</dbReference>
<evidence type="ECO:0000256" key="2">
    <source>
        <dbReference type="ARBA" id="ARBA00022801"/>
    </source>
</evidence>
<dbReference type="PANTHER" id="PTHR42732">
    <property type="entry name" value="BETA-GALACTOSIDASE"/>
    <property type="match status" value="1"/>
</dbReference>
<feature type="signal peptide" evidence="4">
    <location>
        <begin position="1"/>
        <end position="21"/>
    </location>
</feature>
<dbReference type="PRINTS" id="PR00132">
    <property type="entry name" value="GLHYDRLASE2"/>
</dbReference>
<dbReference type="InterPro" id="IPR006103">
    <property type="entry name" value="Glyco_hydro_2_cat"/>
</dbReference>
<feature type="chain" id="PRO_5020868625" evidence="4">
    <location>
        <begin position="22"/>
        <end position="849"/>
    </location>
</feature>
<name>A0A4R5MKR9_9SPHI</name>
<organism evidence="9 10">
    <name type="scientific">Pedobacter changchengzhani</name>
    <dbReference type="NCBI Taxonomy" id="2529274"/>
    <lineage>
        <taxon>Bacteria</taxon>
        <taxon>Pseudomonadati</taxon>
        <taxon>Bacteroidota</taxon>
        <taxon>Sphingobacteriia</taxon>
        <taxon>Sphingobacteriales</taxon>
        <taxon>Sphingobacteriaceae</taxon>
        <taxon>Pedobacter</taxon>
    </lineage>
</organism>
<comment type="caution">
    <text evidence="9">The sequence shown here is derived from an EMBL/GenBank/DDBJ whole genome shotgun (WGS) entry which is preliminary data.</text>
</comment>
<dbReference type="GO" id="GO:0004553">
    <property type="term" value="F:hydrolase activity, hydrolyzing O-glycosyl compounds"/>
    <property type="evidence" value="ECO:0007669"/>
    <property type="project" value="InterPro"/>
</dbReference>
<dbReference type="Gene3D" id="2.60.120.430">
    <property type="entry name" value="Galactose-binding lectin"/>
    <property type="match status" value="1"/>
</dbReference>